<dbReference type="EMBL" id="JAOYFB010000039">
    <property type="protein sequence ID" value="KAK4030508.1"/>
    <property type="molecule type" value="Genomic_DNA"/>
</dbReference>
<evidence type="ECO:0008006" key="3">
    <source>
        <dbReference type="Google" id="ProtNLM"/>
    </source>
</evidence>
<organism evidence="1 2">
    <name type="scientific">Daphnia magna</name>
    <dbReference type="NCBI Taxonomy" id="35525"/>
    <lineage>
        <taxon>Eukaryota</taxon>
        <taxon>Metazoa</taxon>
        <taxon>Ecdysozoa</taxon>
        <taxon>Arthropoda</taxon>
        <taxon>Crustacea</taxon>
        <taxon>Branchiopoda</taxon>
        <taxon>Diplostraca</taxon>
        <taxon>Cladocera</taxon>
        <taxon>Anomopoda</taxon>
        <taxon>Daphniidae</taxon>
        <taxon>Daphnia</taxon>
    </lineage>
</organism>
<dbReference type="Pfam" id="PF14223">
    <property type="entry name" value="Retrotran_gag_2"/>
    <property type="match status" value="1"/>
</dbReference>
<keyword evidence="2" id="KW-1185">Reference proteome</keyword>
<dbReference type="PANTHER" id="PTHR47481:SF7">
    <property type="entry name" value="CCHC-TYPE DOMAIN-CONTAINING PROTEIN"/>
    <property type="match status" value="1"/>
</dbReference>
<evidence type="ECO:0000313" key="2">
    <source>
        <dbReference type="Proteomes" id="UP001234178"/>
    </source>
</evidence>
<proteinExistence type="predicted"/>
<gene>
    <name evidence="1" type="ORF">OUZ56_023751</name>
</gene>
<dbReference type="PANTHER" id="PTHR47481">
    <property type="match status" value="1"/>
</dbReference>
<evidence type="ECO:0000313" key="1">
    <source>
        <dbReference type="EMBL" id="KAK4030508.1"/>
    </source>
</evidence>
<accession>A0ABR0AZE3</accession>
<name>A0ABR0AZE3_9CRUS</name>
<sequence>MASSVVSFSSKDVSHVVKFDGTNSPFLKFQIFLAFEQHDLLKIVNGEETKPNLINAVDAQGVSHSNEGEIKSWCNRDNAARVSIVATIEQVWQRSLINYKTANEMWKRLTSQHEQAALEKVHLLLQRFFEYQYQKGHDVMSHVTAIETFARQLDDLGSPLTEAQIITKITCTLPPSFRPLLSAWENLETSKKTLQLLTTRLIKEESMNKVFGDSSSSDAAFFSKQSGFKLKADASKMSNKQVRFKRKCNYCTEEGHIEERCWQKSFDLKMAQSLKVHGDETQATFAHHMSPTRKEESHQDWSGDYAFRSYSFFSKIKRRNWIADSGASRHMSDQEWCFTNYVPVKAGTWPVSGIGEDLLRIIFDKQFIE</sequence>
<protein>
    <recommendedName>
        <fullName evidence="3">Copia protein (Gag-int-pol protein)</fullName>
    </recommendedName>
</protein>
<comment type="caution">
    <text evidence="1">The sequence shown here is derived from an EMBL/GenBank/DDBJ whole genome shotgun (WGS) entry which is preliminary data.</text>
</comment>
<reference evidence="1 2" key="1">
    <citation type="journal article" date="2023" name="Nucleic Acids Res.">
        <title>The hologenome of Daphnia magna reveals possible DNA methylation and microbiome-mediated evolution of the host genome.</title>
        <authorList>
            <person name="Chaturvedi A."/>
            <person name="Li X."/>
            <person name="Dhandapani V."/>
            <person name="Marshall H."/>
            <person name="Kissane S."/>
            <person name="Cuenca-Cambronero M."/>
            <person name="Asole G."/>
            <person name="Calvet F."/>
            <person name="Ruiz-Romero M."/>
            <person name="Marangio P."/>
            <person name="Guigo R."/>
            <person name="Rago D."/>
            <person name="Mirbahai L."/>
            <person name="Eastwood N."/>
            <person name="Colbourne J.K."/>
            <person name="Zhou J."/>
            <person name="Mallon E."/>
            <person name="Orsini L."/>
        </authorList>
    </citation>
    <scope>NUCLEOTIDE SEQUENCE [LARGE SCALE GENOMIC DNA]</scope>
    <source>
        <strain evidence="1">LRV0_1</strain>
    </source>
</reference>
<dbReference type="Proteomes" id="UP001234178">
    <property type="component" value="Unassembled WGS sequence"/>
</dbReference>